<dbReference type="EMBL" id="KE525337">
    <property type="protein sequence ID" value="KFB48045.1"/>
    <property type="molecule type" value="Genomic_DNA"/>
</dbReference>
<dbReference type="EMBL" id="ATLV01022886">
    <property type="status" value="NOT_ANNOTATED_CDS"/>
    <property type="molecule type" value="Genomic_DNA"/>
</dbReference>
<sequence>MVIENPLPPARGMKQFQLWHVLERIVRNERPNRLPLRYFYVSAAFITTGKVSPSTFTWCVGQWKSRTLGSCRKDLANPGVRPDPFISDPGTTPSIRPCEPVKQIKSNATGNRLGGCNREKRVPTCSRLFRRERPGVFLFRHFGNIDTDLCHHRSVINAG</sequence>
<dbReference type="EnsemblMetazoa" id="ASIC016166-RA">
    <property type="protein sequence ID" value="ASIC016166-PA"/>
    <property type="gene ID" value="ASIC016166"/>
</dbReference>
<dbReference type="VEuPathDB" id="VectorBase:ASIC016166"/>
<proteinExistence type="predicted"/>
<keyword evidence="3" id="KW-1185">Reference proteome</keyword>
<gene>
    <name evidence="1" type="ORF">ZHAS_00016166</name>
</gene>
<organism evidence="1">
    <name type="scientific">Anopheles sinensis</name>
    <name type="common">Mosquito</name>
    <dbReference type="NCBI Taxonomy" id="74873"/>
    <lineage>
        <taxon>Eukaryota</taxon>
        <taxon>Metazoa</taxon>
        <taxon>Ecdysozoa</taxon>
        <taxon>Arthropoda</taxon>
        <taxon>Hexapoda</taxon>
        <taxon>Insecta</taxon>
        <taxon>Pterygota</taxon>
        <taxon>Neoptera</taxon>
        <taxon>Endopterygota</taxon>
        <taxon>Diptera</taxon>
        <taxon>Nematocera</taxon>
        <taxon>Culicoidea</taxon>
        <taxon>Culicidae</taxon>
        <taxon>Anophelinae</taxon>
        <taxon>Anopheles</taxon>
    </lineage>
</organism>
<protein>
    <submittedName>
        <fullName evidence="1 2">Uncharacterized protein</fullName>
    </submittedName>
</protein>
<reference evidence="2" key="2">
    <citation type="submission" date="2020-05" db="UniProtKB">
        <authorList>
            <consortium name="EnsemblMetazoa"/>
        </authorList>
    </citation>
    <scope>IDENTIFICATION</scope>
</reference>
<dbReference type="AlphaFoldDB" id="A0A084WCV1"/>
<evidence type="ECO:0000313" key="2">
    <source>
        <dbReference type="EnsemblMetazoa" id="ASIC016166-PA"/>
    </source>
</evidence>
<accession>A0A084WCV1</accession>
<evidence type="ECO:0000313" key="3">
    <source>
        <dbReference type="Proteomes" id="UP000030765"/>
    </source>
</evidence>
<name>A0A084WCV1_ANOSI</name>
<reference evidence="1 3" key="1">
    <citation type="journal article" date="2014" name="BMC Genomics">
        <title>Genome sequence of Anopheles sinensis provides insight into genetics basis of mosquito competence for malaria parasites.</title>
        <authorList>
            <person name="Zhou D."/>
            <person name="Zhang D."/>
            <person name="Ding G."/>
            <person name="Shi L."/>
            <person name="Hou Q."/>
            <person name="Ye Y."/>
            <person name="Xu Y."/>
            <person name="Zhou H."/>
            <person name="Xiong C."/>
            <person name="Li S."/>
            <person name="Yu J."/>
            <person name="Hong S."/>
            <person name="Yu X."/>
            <person name="Zou P."/>
            <person name="Chen C."/>
            <person name="Chang X."/>
            <person name="Wang W."/>
            <person name="Lv Y."/>
            <person name="Sun Y."/>
            <person name="Ma L."/>
            <person name="Shen B."/>
            <person name="Zhu C."/>
        </authorList>
    </citation>
    <scope>NUCLEOTIDE SEQUENCE [LARGE SCALE GENOMIC DNA]</scope>
</reference>
<evidence type="ECO:0000313" key="1">
    <source>
        <dbReference type="EMBL" id="KFB48045.1"/>
    </source>
</evidence>
<dbReference type="Proteomes" id="UP000030765">
    <property type="component" value="Unassembled WGS sequence"/>
</dbReference>